<dbReference type="EC" id="5.6.2.1" evidence="10"/>
<dbReference type="PROSITE" id="PS52039">
    <property type="entry name" value="TOPO_IA_2"/>
    <property type="match status" value="1"/>
</dbReference>
<dbReference type="Gene3D" id="1.10.290.10">
    <property type="entry name" value="Topoisomerase I, domain 4"/>
    <property type="match status" value="1"/>
</dbReference>
<dbReference type="GO" id="GO:0006265">
    <property type="term" value="P:DNA topological change"/>
    <property type="evidence" value="ECO:0007669"/>
    <property type="project" value="UniProtKB-UniRule"/>
</dbReference>
<dbReference type="InterPro" id="IPR003601">
    <property type="entry name" value="Topo_IA_2"/>
</dbReference>
<dbReference type="EMBL" id="MFUE01000013">
    <property type="protein sequence ID" value="OGI77563.1"/>
    <property type="molecule type" value="Genomic_DNA"/>
</dbReference>
<dbReference type="Gene3D" id="2.70.20.10">
    <property type="entry name" value="Topoisomerase I, domain 3"/>
    <property type="match status" value="1"/>
</dbReference>
<dbReference type="Gene3D" id="3.40.50.140">
    <property type="match status" value="1"/>
</dbReference>
<dbReference type="PROSITE" id="PS00396">
    <property type="entry name" value="TOPO_IA_1"/>
    <property type="match status" value="1"/>
</dbReference>
<proteinExistence type="inferred from homology"/>
<dbReference type="InterPro" id="IPR003602">
    <property type="entry name" value="Topo_IA_DNA-bd_dom"/>
</dbReference>
<comment type="caution">
    <text evidence="13">The sequence shown here is derived from an EMBL/GenBank/DDBJ whole genome shotgun (WGS) entry which is preliminary data.</text>
</comment>
<dbReference type="InterPro" id="IPR013826">
    <property type="entry name" value="Topo_IA_cen_sub3"/>
</dbReference>
<dbReference type="Proteomes" id="UP000177777">
    <property type="component" value="Unassembled WGS sequence"/>
</dbReference>
<dbReference type="SUPFAM" id="SSF56712">
    <property type="entry name" value="Prokaryotic type I DNA topoisomerase"/>
    <property type="match status" value="1"/>
</dbReference>
<comment type="catalytic activity">
    <reaction evidence="1 10">
        <text>ATP-independent breakage of single-stranded DNA, followed by passage and rejoining.</text>
        <dbReference type="EC" id="5.6.2.1"/>
    </reaction>
</comment>
<dbReference type="InterPro" id="IPR013825">
    <property type="entry name" value="Topo_IA_cen_sub2"/>
</dbReference>
<comment type="function">
    <text evidence="10">Releases the supercoiling and torsional tension of DNA, which is introduced during the DNA replication and transcription, by transiently cleaving and rejoining one strand of the DNA duplex. Introduces a single-strand break via transesterification at a target site in duplex DNA. The scissile phosphodiester is attacked by the catalytic tyrosine of the enzyme, resulting in the formation of a DNA-(5'-phosphotyrosyl)-enzyme intermediate and the expulsion of a 3'-OH DNA strand. The free DNA strand then undergoes passage around the unbroken strand, thus removing DNA supercoils. Finally, in the religation step, the DNA 3'-OH attacks the covalent intermediate to expel the active-site tyrosine and restore the DNA phosphodiester backbone.</text>
</comment>
<reference evidence="13 14" key="1">
    <citation type="journal article" date="2016" name="Nat. Commun.">
        <title>Thousands of microbial genomes shed light on interconnected biogeochemical processes in an aquifer system.</title>
        <authorList>
            <person name="Anantharaman K."/>
            <person name="Brown C.T."/>
            <person name="Hug L.A."/>
            <person name="Sharon I."/>
            <person name="Castelle C.J."/>
            <person name="Probst A.J."/>
            <person name="Thomas B.C."/>
            <person name="Singh A."/>
            <person name="Wilkins M.J."/>
            <person name="Karaoz U."/>
            <person name="Brodie E.L."/>
            <person name="Williams K.H."/>
            <person name="Hubbard S.S."/>
            <person name="Banfield J.F."/>
        </authorList>
    </citation>
    <scope>NUCLEOTIDE SEQUENCE [LARGE SCALE GENOMIC DNA]</scope>
</reference>
<evidence type="ECO:0000313" key="13">
    <source>
        <dbReference type="EMBL" id="OGI77563.1"/>
    </source>
</evidence>
<evidence type="ECO:0000256" key="4">
    <source>
        <dbReference type="ARBA" id="ARBA00022771"/>
    </source>
</evidence>
<dbReference type="InterPro" id="IPR006171">
    <property type="entry name" value="TOPRIM_dom"/>
</dbReference>
<feature type="site" description="Interaction with DNA" evidence="10">
    <location>
        <position position="288"/>
    </location>
</feature>
<evidence type="ECO:0000256" key="3">
    <source>
        <dbReference type="ARBA" id="ARBA00022723"/>
    </source>
</evidence>
<evidence type="ECO:0000256" key="1">
    <source>
        <dbReference type="ARBA" id="ARBA00000213"/>
    </source>
</evidence>
<feature type="region of interest" description="Interaction with DNA" evidence="10">
    <location>
        <begin position="165"/>
        <end position="170"/>
    </location>
</feature>
<protein>
    <recommendedName>
        <fullName evidence="10">DNA topoisomerase 1</fullName>
        <ecNumber evidence="10">5.6.2.1</ecNumber>
    </recommendedName>
    <alternativeName>
        <fullName evidence="10">DNA topoisomerase I</fullName>
    </alternativeName>
</protein>
<dbReference type="SUPFAM" id="SSF57783">
    <property type="entry name" value="Zinc beta-ribbon"/>
    <property type="match status" value="1"/>
</dbReference>
<dbReference type="InterPro" id="IPR028612">
    <property type="entry name" value="Topoisom_1_IA"/>
</dbReference>
<evidence type="ECO:0000256" key="6">
    <source>
        <dbReference type="ARBA" id="ARBA00022842"/>
    </source>
</evidence>
<dbReference type="PANTHER" id="PTHR42785">
    <property type="entry name" value="DNA TOPOISOMERASE, TYPE IA, CORE"/>
    <property type="match status" value="1"/>
</dbReference>
<dbReference type="Pfam" id="PF01131">
    <property type="entry name" value="Topoisom_bac"/>
    <property type="match status" value="1"/>
</dbReference>
<sequence length="746" mass="84539">MRLLVVESPSKARTIEKYLEGSFTVRASVGHIRDLPKSNKTAIDIEAGFVPRYEISKGKEKVVYELKNLAEKASEIILATDPDREGEAIAWHIETLLKEDKKIKSSIKRVAFNEITKKAVEEALKHPREINTALRRAQEARRVLDRLVGYDLSGLIWKKVRYGLSAGRVQSPALRIIMEREREIRAFIPEKFWRIHGIFETEHKDRIILNCSEEPRDEKLVEKIIKAGENGDWIVSDVKESEQKRSPRAPFTTSTLQQTASSRLGFSPSRTMQIAQKLYEAGHITYMRTDSTNLSSTAREQIISFIKKEYGEKYAQARIYKTKSKNAQEAHEAIRPTHINKLQVGADEQSRLYRLIWERAVSSQMADAKLLKTKISAKIINHEDLPDFSAIGSRLLFPGWLQADKDAGGEDVELPKCASGEKLKLLNLNKEEKFTEPPGRYSEAGLVKELEQRGIGRPSTYASIMRTIEERDYVRKENKTLFPTDVGEVVSDFLETHFANYISDTFTAEMENELDEISRGEREYEKTLKDFYIPFLKDVKSKEKLEKATNLGLAPDNIKCPKCGNSMIIKLSRGGKFYSCSKYPDCDGALMLDGTELKGPKETGEICPECAASAEVSAKAGRKKIPEIGKLIIKERRDGSGTFVSCSRYPKCKFIKKDEAEESKKRTGVVCPLCKKGDISERRGRFGIFYSCSNYPNCKFAIKAKPTGKICPECGSLMMEGTKTIPERCSKKDCPNFRPDKLNKMK</sequence>
<feature type="active site" description="O-(5'-phospho-DNA)-tyrosine intermediate" evidence="10">
    <location>
        <position position="286"/>
    </location>
</feature>
<dbReference type="InterPro" id="IPR005733">
    <property type="entry name" value="TopoI_bac-type"/>
</dbReference>
<feature type="domain" description="Toprim" evidence="11">
    <location>
        <begin position="1"/>
        <end position="115"/>
    </location>
</feature>
<dbReference type="InterPro" id="IPR013498">
    <property type="entry name" value="Topo_IA_Znf"/>
</dbReference>
<feature type="site" description="Interaction with DNA" evidence="10">
    <location>
        <position position="31"/>
    </location>
</feature>
<dbReference type="SMART" id="SM00437">
    <property type="entry name" value="TOP1Ac"/>
    <property type="match status" value="1"/>
</dbReference>
<keyword evidence="5" id="KW-0862">Zinc</keyword>
<dbReference type="GO" id="GO:0003677">
    <property type="term" value="F:DNA binding"/>
    <property type="evidence" value="ECO:0007669"/>
    <property type="project" value="UniProtKB-KW"/>
</dbReference>
<accession>A0A1F6W6M9</accession>
<dbReference type="STRING" id="1801754.A3D42_01030"/>
<evidence type="ECO:0000256" key="2">
    <source>
        <dbReference type="ARBA" id="ARBA00009446"/>
    </source>
</evidence>
<comment type="similarity">
    <text evidence="2 10">Belongs to the type IA topoisomerase family.</text>
</comment>
<dbReference type="SMART" id="SM00493">
    <property type="entry name" value="TOPRIM"/>
    <property type="match status" value="1"/>
</dbReference>
<evidence type="ECO:0000259" key="12">
    <source>
        <dbReference type="PROSITE" id="PS52039"/>
    </source>
</evidence>
<dbReference type="GO" id="GO:0003917">
    <property type="term" value="F:DNA topoisomerase type I (single strand cut, ATP-independent) activity"/>
    <property type="evidence" value="ECO:0007669"/>
    <property type="project" value="UniProtKB-UniRule"/>
</dbReference>
<dbReference type="HAMAP" id="MF_00952">
    <property type="entry name" value="Topoisom_1_prok"/>
    <property type="match status" value="1"/>
</dbReference>
<dbReference type="InterPro" id="IPR013824">
    <property type="entry name" value="Topo_IA_cen_sub1"/>
</dbReference>
<keyword evidence="6" id="KW-0460">Magnesium</keyword>
<evidence type="ECO:0000256" key="8">
    <source>
        <dbReference type="ARBA" id="ARBA00023125"/>
    </source>
</evidence>
<dbReference type="CDD" id="cd03363">
    <property type="entry name" value="TOPRIM_TopoIA_TopoI"/>
    <property type="match status" value="1"/>
</dbReference>
<evidence type="ECO:0000259" key="11">
    <source>
        <dbReference type="PROSITE" id="PS50880"/>
    </source>
</evidence>
<dbReference type="Gene3D" id="1.10.460.10">
    <property type="entry name" value="Topoisomerase I, domain 2"/>
    <property type="match status" value="1"/>
</dbReference>
<dbReference type="Pfam" id="PF01396">
    <property type="entry name" value="Zn_ribbon_Top1"/>
    <property type="match status" value="3"/>
</dbReference>
<evidence type="ECO:0000256" key="5">
    <source>
        <dbReference type="ARBA" id="ARBA00022833"/>
    </source>
</evidence>
<evidence type="ECO:0000256" key="10">
    <source>
        <dbReference type="HAMAP-Rule" id="MF_00952"/>
    </source>
</evidence>
<feature type="site" description="Interaction with DNA" evidence="10">
    <location>
        <position position="150"/>
    </location>
</feature>
<dbReference type="InterPro" id="IPR023406">
    <property type="entry name" value="Topo_IA_AS"/>
</dbReference>
<keyword evidence="8 10" id="KW-0238">DNA-binding</keyword>
<feature type="domain" description="Topo IA-type catalytic" evidence="12">
    <location>
        <begin position="131"/>
        <end position="540"/>
    </location>
</feature>
<dbReference type="SMART" id="SM00436">
    <property type="entry name" value="TOP1Bc"/>
    <property type="match status" value="1"/>
</dbReference>
<evidence type="ECO:0000313" key="14">
    <source>
        <dbReference type="Proteomes" id="UP000177777"/>
    </source>
</evidence>
<dbReference type="Pfam" id="PF01751">
    <property type="entry name" value="Toprim"/>
    <property type="match status" value="1"/>
</dbReference>
<evidence type="ECO:0000256" key="7">
    <source>
        <dbReference type="ARBA" id="ARBA00023029"/>
    </source>
</evidence>
<dbReference type="InterPro" id="IPR000380">
    <property type="entry name" value="Topo_IA"/>
</dbReference>
<feature type="site" description="Interaction with DNA" evidence="10">
    <location>
        <position position="157"/>
    </location>
</feature>
<dbReference type="GO" id="GO:0005694">
    <property type="term" value="C:chromosome"/>
    <property type="evidence" value="ECO:0007669"/>
    <property type="project" value="InterPro"/>
</dbReference>
<organism evidence="13 14">
    <name type="scientific">Candidatus Nomurabacteria bacterium RIFCSPHIGHO2_02_FULL_41_18</name>
    <dbReference type="NCBI Taxonomy" id="1801754"/>
    <lineage>
        <taxon>Bacteria</taxon>
        <taxon>Candidatus Nomuraibacteriota</taxon>
    </lineage>
</organism>
<name>A0A1F6W6M9_9BACT</name>
<dbReference type="InterPro" id="IPR023405">
    <property type="entry name" value="Topo_IA_core_domain"/>
</dbReference>
<dbReference type="PANTHER" id="PTHR42785:SF1">
    <property type="entry name" value="DNA TOPOISOMERASE"/>
    <property type="match status" value="1"/>
</dbReference>
<feature type="site" description="Interaction with DNA" evidence="10">
    <location>
        <position position="471"/>
    </location>
</feature>
<dbReference type="PROSITE" id="PS50880">
    <property type="entry name" value="TOPRIM"/>
    <property type="match status" value="1"/>
</dbReference>
<keyword evidence="4" id="KW-0863">Zinc-finger</keyword>
<keyword evidence="7 10" id="KW-0799">Topoisomerase</keyword>
<dbReference type="InterPro" id="IPR034149">
    <property type="entry name" value="TOPRIM_TopoI"/>
</dbReference>
<dbReference type="PRINTS" id="PR00417">
    <property type="entry name" value="PRTPISMRASEI"/>
</dbReference>
<feature type="site" description="Interaction with DNA" evidence="10">
    <location>
        <position position="145"/>
    </location>
</feature>
<feature type="site" description="Interaction with DNA" evidence="10">
    <location>
        <position position="142"/>
    </location>
</feature>
<gene>
    <name evidence="10" type="primary">topA</name>
    <name evidence="13" type="ORF">A3D42_01030</name>
</gene>
<dbReference type="AlphaFoldDB" id="A0A1F6W6M9"/>
<dbReference type="GO" id="GO:0008270">
    <property type="term" value="F:zinc ion binding"/>
    <property type="evidence" value="ECO:0007669"/>
    <property type="project" value="UniProtKB-KW"/>
</dbReference>
<dbReference type="NCBIfam" id="TIGR01051">
    <property type="entry name" value="topA_bact"/>
    <property type="match status" value="1"/>
</dbReference>
<dbReference type="Gene3D" id="3.30.65.10">
    <property type="entry name" value="Bacterial Topoisomerase I, domain 1"/>
    <property type="match status" value="2"/>
</dbReference>
<dbReference type="InterPro" id="IPR013497">
    <property type="entry name" value="Topo_IA_cen"/>
</dbReference>
<comment type="subunit">
    <text evidence="10">Monomer.</text>
</comment>
<keyword evidence="3" id="KW-0479">Metal-binding</keyword>
<feature type="site" description="Interaction with DNA" evidence="10">
    <location>
        <position position="141"/>
    </location>
</feature>
<keyword evidence="9 10" id="KW-0413">Isomerase</keyword>
<dbReference type="CDD" id="cd00186">
    <property type="entry name" value="TOP1Ac"/>
    <property type="match status" value="1"/>
</dbReference>
<evidence type="ECO:0000256" key="9">
    <source>
        <dbReference type="ARBA" id="ARBA00023235"/>
    </source>
</evidence>